<evidence type="ECO:0000313" key="1">
    <source>
        <dbReference type="EMBL" id="AMO24679.1"/>
    </source>
</evidence>
<dbReference type="InterPro" id="IPR035901">
    <property type="entry name" value="GIY-YIG_endonuc_sf"/>
</dbReference>
<accession>A0A127JXP7</accession>
<protein>
    <recommendedName>
        <fullName evidence="3">GIY-YIG domain-containing protein</fullName>
    </recommendedName>
</protein>
<keyword evidence="2" id="KW-1185">Reference proteome</keyword>
<proteinExistence type="predicted"/>
<dbReference type="SUPFAM" id="SSF82771">
    <property type="entry name" value="GIY-YIG endonuclease"/>
    <property type="match status" value="1"/>
</dbReference>
<organism evidence="1 2">
    <name type="scientific">Ramlibacter tataouinensis</name>
    <dbReference type="NCBI Taxonomy" id="94132"/>
    <lineage>
        <taxon>Bacteria</taxon>
        <taxon>Pseudomonadati</taxon>
        <taxon>Pseudomonadota</taxon>
        <taxon>Betaproteobacteria</taxon>
        <taxon>Burkholderiales</taxon>
        <taxon>Comamonadaceae</taxon>
        <taxon>Ramlibacter</taxon>
    </lineage>
</organism>
<dbReference type="Proteomes" id="UP000070433">
    <property type="component" value="Chromosome"/>
</dbReference>
<dbReference type="CDD" id="cd10451">
    <property type="entry name" value="GIY-YIG_LuxR_like"/>
    <property type="match status" value="1"/>
</dbReference>
<evidence type="ECO:0008006" key="3">
    <source>
        <dbReference type="Google" id="ProtNLM"/>
    </source>
</evidence>
<dbReference type="AlphaFoldDB" id="A0A127JXP7"/>
<sequence length="120" mass="13549">MAESLSSTVRRARIREFKDAFPPMGVYAVRNSATGRAWVGASRNVDGALNRIRFELQMHGHRDRSLADEWARHGAQSFRFEVLERVRKRDDPAFDYEAELQALLALWTEELGASGEGGQA</sequence>
<dbReference type="OrthoDB" id="9134286at2"/>
<gene>
    <name evidence="1" type="ORF">UC35_19875</name>
</gene>
<evidence type="ECO:0000313" key="2">
    <source>
        <dbReference type="Proteomes" id="UP000070433"/>
    </source>
</evidence>
<reference evidence="1 2" key="1">
    <citation type="journal article" date="2014" name="Int. J. Syst. Evol. Microbiol.">
        <title>Ramlibacter solisilvae sp. nov., isolated from forest soil, and emended description of the genus Ramlibacter.</title>
        <authorList>
            <person name="Lee H.J."/>
            <person name="Lee S.H."/>
            <person name="Lee S.S."/>
            <person name="Lee J.S."/>
            <person name="Kim Y."/>
            <person name="Kim S.C."/>
            <person name="Jeon C.O."/>
        </authorList>
    </citation>
    <scope>NUCLEOTIDE SEQUENCE [LARGE SCALE GENOMIC DNA]</scope>
    <source>
        <strain evidence="1 2">5-10</strain>
    </source>
</reference>
<dbReference type="EMBL" id="CP010951">
    <property type="protein sequence ID" value="AMO24679.1"/>
    <property type="molecule type" value="Genomic_DNA"/>
</dbReference>
<name>A0A127JXP7_9BURK</name>
<dbReference type="Gene3D" id="3.40.1440.10">
    <property type="entry name" value="GIY-YIG endonuclease"/>
    <property type="match status" value="1"/>
</dbReference>
<dbReference type="RefSeq" id="WP_061502778.1">
    <property type="nucleotide sequence ID" value="NZ_CP010951.1"/>
</dbReference>